<gene>
    <name evidence="2" type="ORF">DFP97_11379</name>
</gene>
<accession>A0A368VSG3</accession>
<keyword evidence="3" id="KW-1185">Reference proteome</keyword>
<dbReference type="EMBL" id="QPJD01000013">
    <property type="protein sequence ID" value="RCW43407.1"/>
    <property type="molecule type" value="Genomic_DNA"/>
</dbReference>
<reference evidence="2 3" key="1">
    <citation type="submission" date="2018-07" db="EMBL/GenBank/DDBJ databases">
        <title>Genomic Encyclopedia of Type Strains, Phase III (KMG-III): the genomes of soil and plant-associated and newly described type strains.</title>
        <authorList>
            <person name="Whitman W."/>
        </authorList>
    </citation>
    <scope>NUCLEOTIDE SEQUENCE [LARGE SCALE GENOMIC DNA]</scope>
    <source>
        <strain evidence="2 3">CECT 7506</strain>
    </source>
</reference>
<evidence type="ECO:0000256" key="1">
    <source>
        <dbReference type="SAM" id="MobiDB-lite"/>
    </source>
</evidence>
<feature type="region of interest" description="Disordered" evidence="1">
    <location>
        <begin position="1"/>
        <end position="67"/>
    </location>
</feature>
<protein>
    <submittedName>
        <fullName evidence="2">Uncharacterized protein</fullName>
    </submittedName>
</protein>
<proteinExistence type="predicted"/>
<dbReference type="AlphaFoldDB" id="A0A368VSG3"/>
<dbReference type="Proteomes" id="UP000252415">
    <property type="component" value="Unassembled WGS sequence"/>
</dbReference>
<evidence type="ECO:0000313" key="3">
    <source>
        <dbReference type="Proteomes" id="UP000252415"/>
    </source>
</evidence>
<evidence type="ECO:0000313" key="2">
    <source>
        <dbReference type="EMBL" id="RCW43407.1"/>
    </source>
</evidence>
<name>A0A368VSG3_9BACL</name>
<comment type="caution">
    <text evidence="2">The sequence shown here is derived from an EMBL/GenBank/DDBJ whole genome shotgun (WGS) entry which is preliminary data.</text>
</comment>
<organism evidence="2 3">
    <name type="scientific">Paenibacillus prosopidis</name>
    <dbReference type="NCBI Taxonomy" id="630520"/>
    <lineage>
        <taxon>Bacteria</taxon>
        <taxon>Bacillati</taxon>
        <taxon>Bacillota</taxon>
        <taxon>Bacilli</taxon>
        <taxon>Bacillales</taxon>
        <taxon>Paenibacillaceae</taxon>
        <taxon>Paenibacillus</taxon>
    </lineage>
</organism>
<feature type="compositionally biased region" description="Basic residues" evidence="1">
    <location>
        <begin position="1"/>
        <end position="30"/>
    </location>
</feature>
<feature type="compositionally biased region" description="Basic residues" evidence="1">
    <location>
        <begin position="37"/>
        <end position="59"/>
    </location>
</feature>
<sequence length="99" mass="11379">MSHKKTKKASLKKGSRKITGKVRRPLKSLRMKGAAERRKRRAGAPRKRLMGKSMHRKRISREYQGGYEQGYREGHAKGFEDAHQETYMNHSGQLVDQAG</sequence>